<accession>G0UQZ0</accession>
<reference evidence="2" key="1">
    <citation type="journal article" date="2012" name="Proc. Natl. Acad. Sci. U.S.A.">
        <title>Antigenic diversity is generated by distinct evolutionary mechanisms in African trypanosome species.</title>
        <authorList>
            <person name="Jackson A.P."/>
            <person name="Berry A."/>
            <person name="Aslett M."/>
            <person name="Allison H.C."/>
            <person name="Burton P."/>
            <person name="Vavrova-Anderson J."/>
            <person name="Brown R."/>
            <person name="Browne H."/>
            <person name="Corton N."/>
            <person name="Hauser H."/>
            <person name="Gamble J."/>
            <person name="Gilderthorp R."/>
            <person name="Marcello L."/>
            <person name="McQuillan J."/>
            <person name="Otto T.D."/>
            <person name="Quail M.A."/>
            <person name="Sanders M.J."/>
            <person name="van Tonder A."/>
            <person name="Ginger M.L."/>
            <person name="Field M.C."/>
            <person name="Barry J.D."/>
            <person name="Hertz-Fowler C."/>
            <person name="Berriman M."/>
        </authorList>
    </citation>
    <scope>NUCLEOTIDE SEQUENCE</scope>
    <source>
        <strain evidence="2">IL3000</strain>
    </source>
</reference>
<proteinExistence type="predicted"/>
<protein>
    <submittedName>
        <fullName evidence="2">Uncharacterized protein TCIL3000_8_10</fullName>
    </submittedName>
</protein>
<dbReference type="VEuPathDB" id="TriTrypDB:TcIL3000_8_10"/>
<evidence type="ECO:0000256" key="1">
    <source>
        <dbReference type="SAM" id="MobiDB-lite"/>
    </source>
</evidence>
<evidence type="ECO:0000313" key="2">
    <source>
        <dbReference type="EMBL" id="CCC91801.1"/>
    </source>
</evidence>
<gene>
    <name evidence="2" type="ORF">TCIL3000_8_10</name>
</gene>
<feature type="region of interest" description="Disordered" evidence="1">
    <location>
        <begin position="164"/>
        <end position="185"/>
    </location>
</feature>
<feature type="non-terminal residue" evidence="2">
    <location>
        <position position="1769"/>
    </location>
</feature>
<organism evidence="2">
    <name type="scientific">Trypanosoma congolense (strain IL3000)</name>
    <dbReference type="NCBI Taxonomy" id="1068625"/>
    <lineage>
        <taxon>Eukaryota</taxon>
        <taxon>Discoba</taxon>
        <taxon>Euglenozoa</taxon>
        <taxon>Kinetoplastea</taxon>
        <taxon>Metakinetoplastina</taxon>
        <taxon>Trypanosomatida</taxon>
        <taxon>Trypanosomatidae</taxon>
        <taxon>Trypanosoma</taxon>
        <taxon>Nannomonas</taxon>
    </lineage>
</organism>
<name>G0UQZ0_TRYCI</name>
<dbReference type="EMBL" id="HE575321">
    <property type="protein sequence ID" value="CCC91801.1"/>
    <property type="molecule type" value="Genomic_DNA"/>
</dbReference>
<sequence>MHHVASFLLSRITKLADVSPSNVESNLSERYIRMRNLKLREDTAADIIHLPVESGSIGELHFDLPWPLSSDPLVINVKDVSVSVLTCQPTAAADCPLDEVAIRSGITEETILGIGVNSALSRRTSSTRSQGSSLTPFKGIEIEEDTGTRGSWNEDENNGYMSCRSDGGSSSTCTEAEMDDSPLPNQRGGSVLSYVRDFFSSSMSWMFNRTVVVTLVGINIVFRPTTSCTEGFEVFARNIKLHVNPCQQADAQQIKVLSAKIEDIAVRASKNSENSTVATVRSANITITSVYTYFGTLCRKNITVTSDSDIFLFLHSDVLNVLSKYMAQHCLMQELPPYCRPFIHLHGSRSRWEYARCCVLELVRDRRTRYNYSVSYLKQYSQARRRYLDLLEQCHREGDVDGRLDEMVEAEKFLRFRDVVKLLRRKVMQEHACAMPSSPPAGGDREVEGAGSLVMVSTHVDINKLCLNFTSEATVVLSDIAFVKRLDETNLKIADICVGGNDISETVLFVKETDAPLLCFRRQSNKGAALVTVSLEPVRIAVTSPKILEVLHPAAEVLTTLVADCLELFSDPKAPSRANTTQSTTSLVLPRVSFSAGDICFKCEKLSLTAAATESCNNNPRFAVTLHELSVRQNGETEYILSPISVTMDRDNNTVISTVKLQVPSSFWKQLQRFNSEWHAAVKRIYVSCKRIIQTRRGAVAAVKPKSTTFDDMWKFSSECVASDMLQLIHKIHIKGINVTIEQAKSTLTLDHVAVSWYKFFRGKSLYSLHIKSTTFHLGTVADSPLEISIPCSTDIHFSPEWQNGSPFTSVSFAMAEAFMRPFSPDPLLAVFGFRLSHTRSIAHCSLERLFILGAVELAPLRFCFRPNPSAEPSPVSPYVASYVQTYLSIVGIRVDVLCAVKMEQLTASLSKLRDYFVENTFSKDGYSAFMNGYSDIAVALCSTTCVLSFGKVGVLRYRVETPVVSGDTAQHALENHFGELLPEIRCASPASVVHNCETLSMVLHIPLLYLVVSHVRLPSVAVKLNVRQLKASLPFKHRTSHKSGVTEAKALPSPLVSVRSLRVDVEEVIAIRLVEISLDCSSESLTNLLEGVWSDEKSMDDLHRSEEPIYAIFDVRNILFDAVIFGGTSCRRRICESLTGVKRMVDSLRKHIVMTEKNIRGVEYNLDDVGTCFFNKPNHVISVEDCAFISGKTAERIVVCKGTHVYFNRCRFSGAQHDIISVEDNSATFVCVDCDEIVEHFSDLAEASPNDSTVEGMTSWWPNTKLLVNINRISGKLSLPQRLHLTMELSPVDTRLVINKDTTALCFDIPNARCGVILDGVVSRFVTGASVALEVNCARRGKKKVFNAALCPGLVAMPVEVARVLLQVVEQWDISRVPPGEQALSPVSVQKHLNSLFKKCRCSLAISAFPLELSLCNGEPFVHITLQDFLACFKQVDGKGLLSDVKLGVHTLKIWEFSSHGCQAALQKPFTLLATVKSLDLCHIACEISLSAFDIVLSSEQLKCLRSLWVPRNSNESDRKVKTFPAVEVLNQLGVPVTLTLGCGEIVNIVGGHYALWGRMVVASRHITAIDGRKVTWINTCMEPPQKESVTDLLHVIDLFVAENGEEIHVSTKVFHGSLSQQVIVRTTFLVMNTLPCVVAFRANSCGTVDAMFPPGTVTSFPIPLLDKSDVLIRLISPETGAESNEQIIGEDSLRDLKRFAEIRGDDSIGRLREFIFSGEKVYVDITYRLQDAVLTMFLSPVRVGIHNGTRYQMGMSIFIAGQCVEES</sequence>